<protein>
    <submittedName>
        <fullName evidence="1">Uncharacterized protein</fullName>
    </submittedName>
</protein>
<dbReference type="EMBL" id="QZAV01000405">
    <property type="protein sequence ID" value="THX27159.1"/>
    <property type="molecule type" value="Genomic_DNA"/>
</dbReference>
<dbReference type="Proteomes" id="UP000308953">
    <property type="component" value="Unassembled WGS sequence"/>
</dbReference>
<dbReference type="InterPro" id="IPR053204">
    <property type="entry name" value="Oxopyrrolidines_Biosynth-assoc"/>
</dbReference>
<dbReference type="AlphaFoldDB" id="A0A4S9E0B6"/>
<sequence>MVDNWTTTTLTASNSKNAWNRPEEQNTIFIIQGLLDGNIEPKIAAREIASTYHPRLLKGEKISYYPFTLLSLAIIQPATTFKNFEDIVQMLMHISKLPDVIFEGKPLKENYRTYWHDIPEFDFQSSQTALSVNTIENIDLGHCTVTWHQQAQQYLSASTFASLYLNALSPTLSPIEFNSLYIPAASAYLIHSAPLIWSFCKTKEKYQGERVWKQWIGGSDGGEPLWKGDDGFSVQRWGFWKERLGDLAGLKRRGFAGRVIDGIVMYARMARRAMDEVELEDGFALDGVSRLYQHGD</sequence>
<comment type="caution">
    <text evidence="1">The sequence shown here is derived from an EMBL/GenBank/DDBJ whole genome shotgun (WGS) entry which is preliminary data.</text>
</comment>
<name>A0A4S9E0B6_AURPU</name>
<dbReference type="InterPro" id="IPR022085">
    <property type="entry name" value="OpdG"/>
</dbReference>
<dbReference type="Pfam" id="PF12311">
    <property type="entry name" value="DUF3632"/>
    <property type="match status" value="1"/>
</dbReference>
<organism evidence="1 2">
    <name type="scientific">Aureobasidium pullulans</name>
    <name type="common">Black yeast</name>
    <name type="synonym">Pullularia pullulans</name>
    <dbReference type="NCBI Taxonomy" id="5580"/>
    <lineage>
        <taxon>Eukaryota</taxon>
        <taxon>Fungi</taxon>
        <taxon>Dikarya</taxon>
        <taxon>Ascomycota</taxon>
        <taxon>Pezizomycotina</taxon>
        <taxon>Dothideomycetes</taxon>
        <taxon>Dothideomycetidae</taxon>
        <taxon>Dothideales</taxon>
        <taxon>Saccotheciaceae</taxon>
        <taxon>Aureobasidium</taxon>
    </lineage>
</organism>
<reference evidence="1 2" key="1">
    <citation type="submission" date="2018-10" db="EMBL/GenBank/DDBJ databases">
        <title>Fifty Aureobasidium pullulans genomes reveal a recombining polyextremotolerant generalist.</title>
        <authorList>
            <person name="Gostincar C."/>
            <person name="Turk M."/>
            <person name="Zajc J."/>
            <person name="Gunde-Cimerman N."/>
        </authorList>
    </citation>
    <scope>NUCLEOTIDE SEQUENCE [LARGE SCALE GENOMIC DNA]</scope>
    <source>
        <strain evidence="1 2">EXF-9785</strain>
    </source>
</reference>
<dbReference type="PANTHER" id="PTHR38797:SF4">
    <property type="entry name" value="NUCLEAR PORE COMPLEX PROTEIN NUP85"/>
    <property type="match status" value="1"/>
</dbReference>
<evidence type="ECO:0000313" key="2">
    <source>
        <dbReference type="Proteomes" id="UP000308953"/>
    </source>
</evidence>
<accession>A0A4S9E0B6</accession>
<gene>
    <name evidence="1" type="ORF">D6D10_09542</name>
</gene>
<evidence type="ECO:0000313" key="1">
    <source>
        <dbReference type="EMBL" id="THX27159.1"/>
    </source>
</evidence>
<proteinExistence type="predicted"/>
<dbReference type="PANTHER" id="PTHR38797">
    <property type="entry name" value="NUCLEAR PORE COMPLEX PROTEIN NUP85-RELATED"/>
    <property type="match status" value="1"/>
</dbReference>